<evidence type="ECO:0000259" key="1">
    <source>
        <dbReference type="Pfam" id="PF13175"/>
    </source>
</evidence>
<accession>A0ABQ0A688</accession>
<evidence type="ECO:0000313" key="3">
    <source>
        <dbReference type="Proteomes" id="UP001465153"/>
    </source>
</evidence>
<dbReference type="PANTHER" id="PTHR43581:SF2">
    <property type="entry name" value="EXCINUCLEASE ATPASE SUBUNIT"/>
    <property type="match status" value="1"/>
</dbReference>
<reference evidence="2 3" key="1">
    <citation type="submission" date="2024-04" db="EMBL/GenBank/DDBJ databases">
        <title>Draft genome sequence of Sessilibacter corallicola NBRC 116591.</title>
        <authorList>
            <person name="Miyakawa T."/>
            <person name="Kusuya Y."/>
            <person name="Miura T."/>
        </authorList>
    </citation>
    <scope>NUCLEOTIDE SEQUENCE [LARGE SCALE GENOMIC DNA]</scope>
    <source>
        <strain evidence="2 3">KU-00831-HH</strain>
    </source>
</reference>
<dbReference type="EMBL" id="BAABWN010000002">
    <property type="protein sequence ID" value="GAA6167147.1"/>
    <property type="molecule type" value="Genomic_DNA"/>
</dbReference>
<sequence>MSNSNQLISELNQLSAKKDKLKHYYRNFIHKIRFPVYKNLESNSEIKFEYPFTVLVGQNGCGKSSALHALQGAPSGRSVGNYWFSTKLDPIKESKSKPNCFIYEYFNQEANKYVEIIKTRSAFNKNIGGRKVLDPDYWEPRRPSKEYEMIFPENKGGTPEPGSSNTRWKAPKIKVEYLDFRSELSAFDQYFYFGEKPENLARYNSKQDRLRSWIKNQLSPIITGKAKYSLNRAKKKLNPNPAVQLSSDEVQVISNILSKNYKSCHMVEHKIFGSMGYSIRFISDDRSYTEAFAGSGEMAVARVVHTVMNAEEGSLILLDEPEVSLHPGAQKKLRDFLLEFSLKRKHQIVACSHSPVFIENLPDKAIKVFAPNEENQFRIINNVNVNDAFVQIGQTISNKKIIIVEDAAAKALVDYALKSLGTEYTETIEVQFYPGGETSIFKDLVVHARHENDKIYVIFDGDIKKGDWPKEDTISKSQLDETIKSFCGQKVENLSFRNDGGNDTNSEKSLENTKRKYIKYLGTRCFFLPTDTPEELIWEAATFPEKAKIENELKNSEKNIYKKYLGEYVKEKTGEDSSIHRKVFISHILKEHFDKEDLMFQELLNTLKAIKNH</sequence>
<dbReference type="InterPro" id="IPR051396">
    <property type="entry name" value="Bact_Antivir_Def_Nuclease"/>
</dbReference>
<dbReference type="Proteomes" id="UP001465153">
    <property type="component" value="Unassembled WGS sequence"/>
</dbReference>
<dbReference type="CDD" id="cd00267">
    <property type="entry name" value="ABC_ATPase"/>
    <property type="match status" value="1"/>
</dbReference>
<evidence type="ECO:0000313" key="2">
    <source>
        <dbReference type="EMBL" id="GAA6167147.1"/>
    </source>
</evidence>
<feature type="domain" description="Endonuclease GajA/Old nuclease/RecF-like AAA" evidence="1">
    <location>
        <begin position="30"/>
        <end position="358"/>
    </location>
</feature>
<proteinExistence type="predicted"/>
<keyword evidence="3" id="KW-1185">Reference proteome</keyword>
<dbReference type="Gene3D" id="3.40.50.300">
    <property type="entry name" value="P-loop containing nucleotide triphosphate hydrolases"/>
    <property type="match status" value="1"/>
</dbReference>
<organism evidence="2 3">
    <name type="scientific">Sessilibacter corallicola</name>
    <dbReference type="NCBI Taxonomy" id="2904075"/>
    <lineage>
        <taxon>Bacteria</taxon>
        <taxon>Pseudomonadati</taxon>
        <taxon>Pseudomonadota</taxon>
        <taxon>Gammaproteobacteria</taxon>
        <taxon>Cellvibrionales</taxon>
        <taxon>Cellvibrionaceae</taxon>
        <taxon>Sessilibacter</taxon>
    </lineage>
</organism>
<comment type="caution">
    <text evidence="2">The sequence shown here is derived from an EMBL/GenBank/DDBJ whole genome shotgun (WGS) entry which is preliminary data.</text>
</comment>
<name>A0ABQ0A688_9GAMM</name>
<gene>
    <name evidence="2" type="ORF">NBRC116591_09570</name>
</gene>
<protein>
    <submittedName>
        <fullName evidence="2">AAA family ATPase</fullName>
    </submittedName>
</protein>
<dbReference type="InterPro" id="IPR041685">
    <property type="entry name" value="AAA_GajA/Old/RecF-like"/>
</dbReference>
<dbReference type="RefSeq" id="WP_353301862.1">
    <property type="nucleotide sequence ID" value="NZ_BAABWN010000002.1"/>
</dbReference>
<dbReference type="InterPro" id="IPR027417">
    <property type="entry name" value="P-loop_NTPase"/>
</dbReference>
<dbReference type="PANTHER" id="PTHR43581">
    <property type="entry name" value="ATP/GTP PHOSPHATASE"/>
    <property type="match status" value="1"/>
</dbReference>
<dbReference type="SUPFAM" id="SSF52540">
    <property type="entry name" value="P-loop containing nucleoside triphosphate hydrolases"/>
    <property type="match status" value="1"/>
</dbReference>
<dbReference type="Pfam" id="PF13175">
    <property type="entry name" value="AAA_15"/>
    <property type="match status" value="1"/>
</dbReference>